<dbReference type="GO" id="GO:0016627">
    <property type="term" value="F:oxidoreductase activity, acting on the CH-CH group of donors"/>
    <property type="evidence" value="ECO:0007669"/>
    <property type="project" value="InterPro"/>
</dbReference>
<comment type="caution">
    <text evidence="3">The sequence shown here is derived from an EMBL/GenBank/DDBJ whole genome shotgun (WGS) entry which is preliminary data.</text>
</comment>
<feature type="domain" description="Acyl-CoA dehydrogenase/oxidase C-terminal" evidence="2">
    <location>
        <begin position="1"/>
        <end position="29"/>
    </location>
</feature>
<dbReference type="Gene3D" id="1.20.140.10">
    <property type="entry name" value="Butyryl-CoA Dehydrogenase, subunit A, domain 3"/>
    <property type="match status" value="1"/>
</dbReference>
<dbReference type="InterPro" id="IPR036250">
    <property type="entry name" value="AcylCo_DH-like_C"/>
</dbReference>
<dbReference type="Pfam" id="PF00441">
    <property type="entry name" value="Acyl-CoA_dh_1"/>
    <property type="match status" value="1"/>
</dbReference>
<dbReference type="Proteomes" id="UP000263489">
    <property type="component" value="Unassembled WGS sequence"/>
</dbReference>
<dbReference type="EMBL" id="DNNA01000274">
    <property type="protein sequence ID" value="HBC36035.1"/>
    <property type="molecule type" value="Genomic_DNA"/>
</dbReference>
<accession>A0A352IX52</accession>
<sequence length="31" mass="3488">VERLYRDAKILSIGGGTTEIMKELIAKQIKL</sequence>
<evidence type="ECO:0000313" key="3">
    <source>
        <dbReference type="EMBL" id="HBC36035.1"/>
    </source>
</evidence>
<name>A0A352IX52_9GAMM</name>
<gene>
    <name evidence="3" type="ORF">DC045_17370</name>
</gene>
<proteinExistence type="predicted"/>
<dbReference type="SUPFAM" id="SSF47203">
    <property type="entry name" value="Acyl-CoA dehydrogenase C-terminal domain-like"/>
    <property type="match status" value="1"/>
</dbReference>
<evidence type="ECO:0000256" key="1">
    <source>
        <dbReference type="ARBA" id="ARBA00022630"/>
    </source>
</evidence>
<dbReference type="InterPro" id="IPR009075">
    <property type="entry name" value="AcylCo_DH/oxidase_C"/>
</dbReference>
<evidence type="ECO:0000259" key="2">
    <source>
        <dbReference type="Pfam" id="PF00441"/>
    </source>
</evidence>
<organism evidence="3 4">
    <name type="scientific">Marinobacter adhaerens</name>
    <dbReference type="NCBI Taxonomy" id="1033846"/>
    <lineage>
        <taxon>Bacteria</taxon>
        <taxon>Pseudomonadati</taxon>
        <taxon>Pseudomonadota</taxon>
        <taxon>Gammaproteobacteria</taxon>
        <taxon>Pseudomonadales</taxon>
        <taxon>Marinobacteraceae</taxon>
        <taxon>Marinobacter</taxon>
    </lineage>
</organism>
<dbReference type="AlphaFoldDB" id="A0A352IX52"/>
<feature type="non-terminal residue" evidence="3">
    <location>
        <position position="1"/>
    </location>
</feature>
<protein>
    <recommendedName>
        <fullName evidence="2">Acyl-CoA dehydrogenase/oxidase C-terminal domain-containing protein</fullName>
    </recommendedName>
</protein>
<keyword evidence="1" id="KW-0285">Flavoprotein</keyword>
<reference evidence="3 4" key="1">
    <citation type="journal article" date="2018" name="Nat. Biotechnol.">
        <title>A standardized bacterial taxonomy based on genome phylogeny substantially revises the tree of life.</title>
        <authorList>
            <person name="Parks D.H."/>
            <person name="Chuvochina M."/>
            <person name="Waite D.W."/>
            <person name="Rinke C."/>
            <person name="Skarshewski A."/>
            <person name="Chaumeil P.A."/>
            <person name="Hugenholtz P."/>
        </authorList>
    </citation>
    <scope>NUCLEOTIDE SEQUENCE [LARGE SCALE GENOMIC DNA]</scope>
    <source>
        <strain evidence="3">UBA9380</strain>
    </source>
</reference>
<evidence type="ECO:0000313" key="4">
    <source>
        <dbReference type="Proteomes" id="UP000263489"/>
    </source>
</evidence>